<dbReference type="AlphaFoldDB" id="G8TY36"/>
<dbReference type="EMBL" id="CP003179">
    <property type="protein sequence ID" value="AEW03943.1"/>
    <property type="molecule type" value="Genomic_DNA"/>
</dbReference>
<proteinExistence type="predicted"/>
<evidence type="ECO:0000256" key="1">
    <source>
        <dbReference type="SAM" id="MobiDB-lite"/>
    </source>
</evidence>
<organism evidence="2 3">
    <name type="scientific">Sulfobacillus acidophilus (strain ATCC 700253 / DSM 10332 / NAL)</name>
    <dbReference type="NCBI Taxonomy" id="679936"/>
    <lineage>
        <taxon>Bacteria</taxon>
        <taxon>Bacillati</taxon>
        <taxon>Bacillota</taxon>
        <taxon>Clostridia</taxon>
        <taxon>Eubacteriales</taxon>
        <taxon>Clostridiales Family XVII. Incertae Sedis</taxon>
        <taxon>Sulfobacillus</taxon>
    </lineage>
</organism>
<sequence>MTTRQLQKWADEFRIADNVQRESIVRKAWESYGADGIEGLAYMLRVDPLHLASAFGLRRKYIRRVIRREYRSRYGPRERKNPGYSSEARELARSAGGGQSWVDSVPLKRYWEPLSPTR</sequence>
<gene>
    <name evidence="2" type="ordered locus">Sulac_0375</name>
</gene>
<keyword evidence="3" id="KW-1185">Reference proteome</keyword>
<dbReference type="Proteomes" id="UP000005439">
    <property type="component" value="Chromosome"/>
</dbReference>
<dbReference type="KEGG" id="sap:Sulac_0375"/>
<evidence type="ECO:0000313" key="2">
    <source>
        <dbReference type="EMBL" id="AEW03943.1"/>
    </source>
</evidence>
<feature type="compositionally biased region" description="Basic and acidic residues" evidence="1">
    <location>
        <begin position="75"/>
        <end position="92"/>
    </location>
</feature>
<protein>
    <submittedName>
        <fullName evidence="2">Uncharacterized protein</fullName>
    </submittedName>
</protein>
<accession>G8TY36</accession>
<dbReference type="STRING" id="679936.Sulac_0375"/>
<dbReference type="HOGENOM" id="CLU_2071933_0_0_9"/>
<reference evidence="2 3" key="2">
    <citation type="journal article" date="2012" name="Stand. Genomic Sci.">
        <title>Complete genome sequence of the moderately thermophilic mineral-sulfide-oxidizing firmicute Sulfobacillus acidophilus type strain (NAL(T)).</title>
        <authorList>
            <person name="Anderson I."/>
            <person name="Chertkov O."/>
            <person name="Chen A."/>
            <person name="Saunders E."/>
            <person name="Lapidus A."/>
            <person name="Nolan M."/>
            <person name="Lucas S."/>
            <person name="Hammon N."/>
            <person name="Deshpande S."/>
            <person name="Cheng J.F."/>
            <person name="Han C."/>
            <person name="Tapia R."/>
            <person name="Goodwin L.A."/>
            <person name="Pitluck S."/>
            <person name="Liolios K."/>
            <person name="Pagani I."/>
            <person name="Ivanova N."/>
            <person name="Mikhailova N."/>
            <person name="Pati A."/>
            <person name="Palaniappan K."/>
            <person name="Land M."/>
            <person name="Pan C."/>
            <person name="Rohde M."/>
            <person name="Pukall R."/>
            <person name="Goker M."/>
            <person name="Detter J.C."/>
            <person name="Woyke T."/>
            <person name="Bristow J."/>
            <person name="Eisen J.A."/>
            <person name="Markowitz V."/>
            <person name="Hugenholtz P."/>
            <person name="Kyrpides N.C."/>
            <person name="Klenk H.P."/>
            <person name="Mavromatis K."/>
        </authorList>
    </citation>
    <scope>NUCLEOTIDE SEQUENCE [LARGE SCALE GENOMIC DNA]</scope>
    <source>
        <strain evidence="3">ATCC 700253 / DSM 10332 / NAL</strain>
    </source>
</reference>
<dbReference type="PATRIC" id="fig|679936.5.peg.378"/>
<reference evidence="3" key="1">
    <citation type="submission" date="2011-12" db="EMBL/GenBank/DDBJ databases">
        <title>The complete genome of chromosome of Sulfobacillus acidophilus DSM 10332.</title>
        <authorList>
            <person name="Lucas S."/>
            <person name="Han J."/>
            <person name="Lapidus A."/>
            <person name="Bruce D."/>
            <person name="Goodwin L."/>
            <person name="Pitluck S."/>
            <person name="Peters L."/>
            <person name="Kyrpides N."/>
            <person name="Mavromatis K."/>
            <person name="Ivanova N."/>
            <person name="Mikhailova N."/>
            <person name="Chertkov O."/>
            <person name="Saunders E."/>
            <person name="Detter J.C."/>
            <person name="Tapia R."/>
            <person name="Han C."/>
            <person name="Land M."/>
            <person name="Hauser L."/>
            <person name="Markowitz V."/>
            <person name="Cheng J.-F."/>
            <person name="Hugenholtz P."/>
            <person name="Woyke T."/>
            <person name="Wu D."/>
            <person name="Pukall R."/>
            <person name="Gehrich-Schroeter G."/>
            <person name="Schneider S."/>
            <person name="Klenk H.-P."/>
            <person name="Eisen J.A."/>
        </authorList>
    </citation>
    <scope>NUCLEOTIDE SEQUENCE [LARGE SCALE GENOMIC DNA]</scope>
    <source>
        <strain evidence="3">ATCC 700253 / DSM 10332 / NAL</strain>
    </source>
</reference>
<name>G8TY36_SULAD</name>
<feature type="region of interest" description="Disordered" evidence="1">
    <location>
        <begin position="75"/>
        <end position="101"/>
    </location>
</feature>
<evidence type="ECO:0000313" key="3">
    <source>
        <dbReference type="Proteomes" id="UP000005439"/>
    </source>
</evidence>